<reference evidence="2 3" key="1">
    <citation type="submission" date="2020-01" db="EMBL/GenBank/DDBJ databases">
        <authorList>
            <person name="Kim M.K."/>
        </authorList>
    </citation>
    <scope>NUCLEOTIDE SEQUENCE [LARGE SCALE GENOMIC DNA]</scope>
    <source>
        <strain evidence="2 3">172606-1</strain>
    </source>
</reference>
<keyword evidence="3" id="KW-1185">Reference proteome</keyword>
<dbReference type="EMBL" id="CP048222">
    <property type="protein sequence ID" value="QHT70820.1"/>
    <property type="molecule type" value="Genomic_DNA"/>
</dbReference>
<name>A0A6C0GTP0_9BACT</name>
<dbReference type="Proteomes" id="UP000480178">
    <property type="component" value="Chromosome"/>
</dbReference>
<protein>
    <submittedName>
        <fullName evidence="2">IS630 family transposase</fullName>
    </submittedName>
</protein>
<feature type="domain" description="Tc1-like transposase DDE" evidence="1">
    <location>
        <begin position="24"/>
        <end position="160"/>
    </location>
</feature>
<dbReference type="Pfam" id="PF13358">
    <property type="entry name" value="DDE_3"/>
    <property type="match status" value="1"/>
</dbReference>
<dbReference type="GO" id="GO:0003676">
    <property type="term" value="F:nucleic acid binding"/>
    <property type="evidence" value="ECO:0007669"/>
    <property type="project" value="InterPro"/>
</dbReference>
<dbReference type="InterPro" id="IPR038717">
    <property type="entry name" value="Tc1-like_DDE_dom"/>
</dbReference>
<dbReference type="InterPro" id="IPR036397">
    <property type="entry name" value="RNaseH_sf"/>
</dbReference>
<dbReference type="NCBIfam" id="NF033545">
    <property type="entry name" value="transpos_IS630"/>
    <property type="match status" value="1"/>
</dbReference>
<dbReference type="AlphaFoldDB" id="A0A6C0GTP0"/>
<sequence>MLTFLLQRYYAPLAAKGVVSHWKVYYQDESRFGLMTVLRRAITLAGIKPVGAYQHRFIYRYCYGLVEPLTGDHFFITAPQVNTLYFEYMLEEFSRHQPQVFKFIFVDKAGYHRAKALQVPQNIRLVYLPSSNPELNPVERLWGDMKNKVAFHNFSHEQELEAWITNTAKSYGQRQIASLTGYPYILEAISKITTSIE</sequence>
<evidence type="ECO:0000313" key="2">
    <source>
        <dbReference type="EMBL" id="QHT70820.1"/>
    </source>
</evidence>
<evidence type="ECO:0000259" key="1">
    <source>
        <dbReference type="Pfam" id="PF13358"/>
    </source>
</evidence>
<dbReference type="Gene3D" id="3.30.420.10">
    <property type="entry name" value="Ribonuclease H-like superfamily/Ribonuclease H"/>
    <property type="match status" value="1"/>
</dbReference>
<gene>
    <name evidence="2" type="ORF">GXP67_31310</name>
</gene>
<proteinExistence type="predicted"/>
<dbReference type="RefSeq" id="WP_162446780.1">
    <property type="nucleotide sequence ID" value="NZ_CP048222.1"/>
</dbReference>
<dbReference type="KEGG" id="rhoz:GXP67_31310"/>
<organism evidence="2 3">
    <name type="scientific">Rhodocytophaga rosea</name>
    <dbReference type="NCBI Taxonomy" id="2704465"/>
    <lineage>
        <taxon>Bacteria</taxon>
        <taxon>Pseudomonadati</taxon>
        <taxon>Bacteroidota</taxon>
        <taxon>Cytophagia</taxon>
        <taxon>Cytophagales</taxon>
        <taxon>Rhodocytophagaceae</taxon>
        <taxon>Rhodocytophaga</taxon>
    </lineage>
</organism>
<accession>A0A6C0GTP0</accession>
<evidence type="ECO:0000313" key="3">
    <source>
        <dbReference type="Proteomes" id="UP000480178"/>
    </source>
</evidence>
<dbReference type="InterPro" id="IPR047655">
    <property type="entry name" value="Transpos_IS630-like"/>
</dbReference>